<dbReference type="Proteomes" id="UP000078348">
    <property type="component" value="Unassembled WGS sequence"/>
</dbReference>
<dbReference type="PIRSF" id="PIRSF015952">
    <property type="entry name" value="U3snoRNP11"/>
    <property type="match status" value="1"/>
</dbReference>
<comment type="subcellular location">
    <subcellularLocation>
        <location evidence="1 5">Nucleus</location>
        <location evidence="1 5">Nucleolus</location>
    </subcellularLocation>
</comment>
<keyword evidence="8" id="KW-1185">Reference proteome</keyword>
<dbReference type="GO" id="GO:0032040">
    <property type="term" value="C:small-subunit processome"/>
    <property type="evidence" value="ECO:0007669"/>
    <property type="project" value="UniProtKB-UniRule"/>
</dbReference>
<gene>
    <name evidence="7" type="ORF">AV274_4836</name>
</gene>
<evidence type="ECO:0000256" key="6">
    <source>
        <dbReference type="SAM" id="MobiDB-lite"/>
    </source>
</evidence>
<feature type="region of interest" description="Disordered" evidence="6">
    <location>
        <begin position="1"/>
        <end position="24"/>
    </location>
</feature>
<evidence type="ECO:0000256" key="3">
    <source>
        <dbReference type="ARBA" id="ARBA00022552"/>
    </source>
</evidence>
<comment type="subunit">
    <text evidence="5">Component of the ribosomal small subunit (SSU) processome.</text>
</comment>
<evidence type="ECO:0000256" key="4">
    <source>
        <dbReference type="ARBA" id="ARBA00023242"/>
    </source>
</evidence>
<keyword evidence="3 5" id="KW-0698">rRNA processing</keyword>
<evidence type="ECO:0000256" key="1">
    <source>
        <dbReference type="ARBA" id="ARBA00004604"/>
    </source>
</evidence>
<dbReference type="STRING" id="478820.A0A196SAU0"/>
<dbReference type="AlphaFoldDB" id="A0A196SAU0"/>
<reference evidence="7 8" key="1">
    <citation type="submission" date="2016-05" db="EMBL/GenBank/DDBJ databases">
        <title>Nuclear genome of Blastocystis sp. subtype 1 NandII.</title>
        <authorList>
            <person name="Gentekaki E."/>
            <person name="Curtis B."/>
            <person name="Stairs C."/>
            <person name="Eme L."/>
            <person name="Herman E."/>
            <person name="Klimes V."/>
            <person name="Arias M.C."/>
            <person name="Elias M."/>
            <person name="Hilliou F."/>
            <person name="Klute M."/>
            <person name="Malik S.-B."/>
            <person name="Pightling A."/>
            <person name="Rachubinski R."/>
            <person name="Salas D."/>
            <person name="Schlacht A."/>
            <person name="Suga H."/>
            <person name="Archibald J."/>
            <person name="Ball S.G."/>
            <person name="Clark G."/>
            <person name="Dacks J."/>
            <person name="Van Der Giezen M."/>
            <person name="Tsaousis A."/>
            <person name="Roger A."/>
        </authorList>
    </citation>
    <scope>NUCLEOTIDE SEQUENCE [LARGE SCALE GENOMIC DNA]</scope>
    <source>
        <strain evidence="8">ATCC 50177 / NandII</strain>
    </source>
</reference>
<sequence length="241" mass="28593">MSSWRNAVKDKVHKERSQPIARQSLGLLEKKKDYKIRANYQHKKDNLLREYKLKAALKNPDEFNTRMISLARGHTESKEELEKQMLEKDKDSRILNAKRVEKEKKIERLVGSLQFMDNSVPNNHTIFVDDQEEMENWTAAKYFNTLPELVQRKYNRLSPEQLKDQAFASTIEDEKDLKKMKKRRETRYEELAEALDDQETVDRVMSHIDLRRNLQKGKAVKVADGVNGHADVYKWDFERKK</sequence>
<evidence type="ECO:0000313" key="7">
    <source>
        <dbReference type="EMBL" id="OAO13446.1"/>
    </source>
</evidence>
<dbReference type="Pfam" id="PF03998">
    <property type="entry name" value="Utp11"/>
    <property type="match status" value="1"/>
</dbReference>
<organism evidence="7 8">
    <name type="scientific">Blastocystis sp. subtype 1 (strain ATCC 50177 / NandII)</name>
    <dbReference type="NCBI Taxonomy" id="478820"/>
    <lineage>
        <taxon>Eukaryota</taxon>
        <taxon>Sar</taxon>
        <taxon>Stramenopiles</taxon>
        <taxon>Bigyra</taxon>
        <taxon>Opalozoa</taxon>
        <taxon>Opalinata</taxon>
        <taxon>Blastocystidae</taxon>
        <taxon>Blastocystis</taxon>
    </lineage>
</organism>
<name>A0A196SAU0_BLAHN</name>
<keyword evidence="4 5" id="KW-0539">Nucleus</keyword>
<dbReference type="EMBL" id="LXWW01000390">
    <property type="protein sequence ID" value="OAO13446.1"/>
    <property type="molecule type" value="Genomic_DNA"/>
</dbReference>
<dbReference type="InterPro" id="IPR007144">
    <property type="entry name" value="SSU_processome_Utp11"/>
</dbReference>
<dbReference type="PANTHER" id="PTHR12838:SF0">
    <property type="entry name" value="U3 SMALL NUCLEOLAR RNA-ASSOCIATED PROTEIN 11-RELATED"/>
    <property type="match status" value="1"/>
</dbReference>
<comment type="function">
    <text evidence="5">Involved in nucleolar processing of pre-18S ribosomal RNA.</text>
</comment>
<evidence type="ECO:0000256" key="5">
    <source>
        <dbReference type="PIRNR" id="PIRNR015952"/>
    </source>
</evidence>
<protein>
    <recommendedName>
        <fullName evidence="5">U3 small nucleolar RNA-associated protein 11</fullName>
        <shortName evidence="5">U3 snoRNA-associated protein 11</shortName>
    </recommendedName>
</protein>
<dbReference type="PANTHER" id="PTHR12838">
    <property type="entry name" value="U3 SMALL NUCLEOLAR RNA-ASSOCIATED PROTEIN 11"/>
    <property type="match status" value="1"/>
</dbReference>
<dbReference type="OrthoDB" id="29058at2759"/>
<comment type="caution">
    <text evidence="7">The sequence shown here is derived from an EMBL/GenBank/DDBJ whole genome shotgun (WGS) entry which is preliminary data.</text>
</comment>
<evidence type="ECO:0000256" key="2">
    <source>
        <dbReference type="ARBA" id="ARBA00008105"/>
    </source>
</evidence>
<comment type="similarity">
    <text evidence="2 5">Belongs to the UTP11 family.</text>
</comment>
<evidence type="ECO:0000313" key="8">
    <source>
        <dbReference type="Proteomes" id="UP000078348"/>
    </source>
</evidence>
<accession>A0A196SAU0</accession>
<proteinExistence type="inferred from homology"/>
<dbReference type="GO" id="GO:0006364">
    <property type="term" value="P:rRNA processing"/>
    <property type="evidence" value="ECO:0007669"/>
    <property type="project" value="UniProtKB-UniRule"/>
</dbReference>
<feature type="compositionally biased region" description="Basic and acidic residues" evidence="6">
    <location>
        <begin position="7"/>
        <end position="17"/>
    </location>
</feature>